<dbReference type="Gene3D" id="2.60.40.4070">
    <property type="match status" value="1"/>
</dbReference>
<protein>
    <recommendedName>
        <fullName evidence="2">Secretion system C-terminal sorting domain-containing protein</fullName>
    </recommendedName>
</protein>
<dbReference type="Proteomes" id="UP000240357">
    <property type="component" value="Unassembled WGS sequence"/>
</dbReference>
<dbReference type="NCBIfam" id="TIGR04183">
    <property type="entry name" value="Por_Secre_tail"/>
    <property type="match status" value="1"/>
</dbReference>
<feature type="transmembrane region" description="Helical" evidence="1">
    <location>
        <begin position="21"/>
        <end position="42"/>
    </location>
</feature>
<evidence type="ECO:0000313" key="3">
    <source>
        <dbReference type="EMBL" id="PSR53951.1"/>
    </source>
</evidence>
<feature type="domain" description="Secretion system C-terminal sorting" evidence="2">
    <location>
        <begin position="1483"/>
        <end position="1558"/>
    </location>
</feature>
<comment type="caution">
    <text evidence="3">The sequence shown here is derived from an EMBL/GenBank/DDBJ whole genome shotgun (WGS) entry which is preliminary data.</text>
</comment>
<dbReference type="PANTHER" id="PTHR42754:SF1">
    <property type="entry name" value="LIPOPROTEIN"/>
    <property type="match status" value="1"/>
</dbReference>
<evidence type="ECO:0000259" key="2">
    <source>
        <dbReference type="Pfam" id="PF18962"/>
    </source>
</evidence>
<organism evidence="3 4">
    <name type="scientific">Adhaeribacter arboris</name>
    <dbReference type="NCBI Taxonomy" id="2072846"/>
    <lineage>
        <taxon>Bacteria</taxon>
        <taxon>Pseudomonadati</taxon>
        <taxon>Bacteroidota</taxon>
        <taxon>Cytophagia</taxon>
        <taxon>Cytophagales</taxon>
        <taxon>Hymenobacteraceae</taxon>
        <taxon>Adhaeribacter</taxon>
    </lineage>
</organism>
<keyword evidence="4" id="KW-1185">Reference proteome</keyword>
<keyword evidence="1" id="KW-0472">Membrane</keyword>
<name>A0A2T2YEK7_9BACT</name>
<dbReference type="EMBL" id="PYFT01000001">
    <property type="protein sequence ID" value="PSR53951.1"/>
    <property type="molecule type" value="Genomic_DNA"/>
</dbReference>
<keyword evidence="1" id="KW-0812">Transmembrane</keyword>
<gene>
    <name evidence="3" type="ORF">AHMF7605_10690</name>
</gene>
<accession>A0A2T2YEK7</accession>
<dbReference type="Pfam" id="PF18962">
    <property type="entry name" value="Por_Secre_tail"/>
    <property type="match status" value="1"/>
</dbReference>
<dbReference type="Gene3D" id="2.80.10.50">
    <property type="match status" value="1"/>
</dbReference>
<evidence type="ECO:0000313" key="4">
    <source>
        <dbReference type="Proteomes" id="UP000240357"/>
    </source>
</evidence>
<proteinExistence type="predicted"/>
<dbReference type="InterPro" id="IPR026444">
    <property type="entry name" value="Secre_tail"/>
</dbReference>
<reference evidence="3 4" key="1">
    <citation type="submission" date="2018-03" db="EMBL/GenBank/DDBJ databases">
        <title>Adhaeribacter sp. HMF7605 Genome sequencing and assembly.</title>
        <authorList>
            <person name="Kang H."/>
            <person name="Kang J."/>
            <person name="Cha I."/>
            <person name="Kim H."/>
            <person name="Joh K."/>
        </authorList>
    </citation>
    <scope>NUCLEOTIDE SEQUENCE [LARGE SCALE GENOMIC DNA]</scope>
    <source>
        <strain evidence="3 4">HMF7605</strain>
    </source>
</reference>
<dbReference type="PANTHER" id="PTHR42754">
    <property type="entry name" value="ENDOGLUCANASE"/>
    <property type="match status" value="1"/>
</dbReference>
<evidence type="ECO:0000256" key="1">
    <source>
        <dbReference type="SAM" id="Phobius"/>
    </source>
</evidence>
<sequence>MLIYITMKQPITKIYRLRWQCFKPIFYGCSWVGMYLLFTITLPTQTFAQNIQWDKTFGGNNNEYLSVVQQTKDGGFILGGTSKSGINGDKTQNNRGESDFWIVKLNADGSKAWDKTFGGIANDQLSAVQQTADGGFILGGNSTSGKSGDKSQAEKGLGDFWIVKLDSDGNKTWDKTIGGTGYDALSTLKQTSDGGYILGCSSSSDKSGDKSENNKGTVSAAGNPTSDFWIVKLKSDGTKEWDKTFGGSGEDGLQSLQQTQEGGYILGGISYSDKSGDKTEANRGCLPDYCHGDYWVVKIDNTGNKQWDKTFGGVLDDKLTSLQQTTDKGYILGGYSESFADGDKTEGNKSRIPAWDYWIVKLGANGVKIWDKTFGGEYDDLLTNLQPTQDGGYILGGYSYSKISGDKSEANEGDRYSPDYWILKINSTGTKIWDKTFGGKEYDELFSLQQSQDGGYILGGHSSSGISGSKTEATRGGTDFWVIKLSEKATQTITFAPISDKTILDAPFPITAKASSGLPVTFRIQPNLAKVKGDILTPTGIGKVTVIAFQAGNASYAPAEAKQIFTIKPTTLLTKQWDKTIGGNNNDVLVSFKPTSDGGYILGGYSTSTDNGDKTEATRDTSQFSLFQGDYWIVKLKYDGSEEWDKTFGGNNQDLLHSIQQTQDGGYILGGTSFSGQSGDKSEPNKGPLNSFGEPTSDFWLLKLNAAGNKVWDKTIGGASADQLFSLELTKDGGYILGGTSYSGLSGDKSEAAKGMNDFSTPTSDYWVVKINSKGIKEWDKTIGTSLDDEFRKIQQTREGGYILGGYTLAGKSGDKTEPNKGHRNYSDYWIIKLNATGGKIWDKTIGSRGGDELTTLQQTQDGGYIVGGLSGSQVSGDKTERTKGAGDYWVVKLKADGSKEWDKTIGSSNADQLTSLHQTQDGGYILGGYSLSGISGDKSEPKRGNTYNFSDYWVVKLKADGTKTWDKTFGSIHDEQLAEVYQTQDGNFILGGTSWATDPSDDKSELGKGESDFWIVKLEDNTVDKSAWNMRYGGASFDQLTSVIQTSDGGYLSGGYTYSGSSGDKTQDTQGKIDYWIVKSDKKGRKLWDKRYGGTFDDFLNRVIQTQDGGYLLAGTSRSNKNGDKSEVSRDAGKNYFKEGDFWLVKVDSLGNKQWDKTLGGSGLDELEKVIQLSSGEYVLAGYSNSPVSGEKSQDTQGGSDYWLVKVSAKGTKIWDKRFGGTLDEVLGSFTQTQDGGFLLGGTSYSGRNRDKSEMSRGKSDYWIVRTDKDGNKLWDKTFGGSGEDYLRSLGRSNGGNFFLAGTSSSPKSGEKSQAGYLDEVGYATSDYWLIKIDAQGNKVWDKTFGSKQGAGLQASTRTNDGGYVLAGISSSDKGGDKTENGKGNRDYWVVKLDANGIVQWDKTIGGTERDDLRTVFQTNDGGLLLGGSSNSPVSGDKTQPSRGFSDYWLVKLAPETSSIAATREASIIEESLALINLITAYPNPVREKVTIKFTLPQTEAATVKIYDSQGQEVTTLFQGEAKAKQTYQLKWQAGNKQADLYFLQLQTPTLRQQQKLLLSK</sequence>
<keyword evidence="1" id="KW-1133">Transmembrane helix</keyword>